<sequence length="71" mass="8020">MTLKIRTTLLKVAGKREPEQEAAAQRWIEQVIGERFPPGSEAAAIKQYKRDPINIPFQPLAEIRSTLCMLA</sequence>
<comment type="caution">
    <text evidence="1">The sequence shown here is derived from an EMBL/GenBank/DDBJ whole genome shotgun (WGS) entry which is preliminary data.</text>
</comment>
<keyword evidence="2" id="KW-1185">Reference proteome</keyword>
<accession>A0AAV7IWL9</accession>
<reference evidence="1 2" key="1">
    <citation type="journal article" date="2021" name="J. Hered.">
        <title>A chromosome-level genome assembly of the parasitoid wasp, Cotesia glomerata (Hymenoptera: Braconidae).</title>
        <authorList>
            <person name="Pinto B.J."/>
            <person name="Weis J.J."/>
            <person name="Gamble T."/>
            <person name="Ode P.J."/>
            <person name="Paul R."/>
            <person name="Zaspel J.M."/>
        </authorList>
    </citation>
    <scope>NUCLEOTIDE SEQUENCE [LARGE SCALE GENOMIC DNA]</scope>
    <source>
        <strain evidence="1">CgM1</strain>
    </source>
</reference>
<name>A0AAV7IWL9_COTGL</name>
<evidence type="ECO:0000313" key="2">
    <source>
        <dbReference type="Proteomes" id="UP000826195"/>
    </source>
</evidence>
<gene>
    <name evidence="1" type="ORF">KQX54_004171</name>
</gene>
<protein>
    <submittedName>
        <fullName evidence="1">Uncharacterized protein</fullName>
    </submittedName>
</protein>
<proteinExistence type="predicted"/>
<evidence type="ECO:0000313" key="1">
    <source>
        <dbReference type="EMBL" id="KAH0560398.1"/>
    </source>
</evidence>
<dbReference type="Proteomes" id="UP000826195">
    <property type="component" value="Unassembled WGS sequence"/>
</dbReference>
<dbReference type="AlphaFoldDB" id="A0AAV7IWL9"/>
<dbReference type="EMBL" id="JAHXZJ010000374">
    <property type="protein sequence ID" value="KAH0560398.1"/>
    <property type="molecule type" value="Genomic_DNA"/>
</dbReference>
<organism evidence="1 2">
    <name type="scientific">Cotesia glomerata</name>
    <name type="common">Lepidopteran parasitic wasp</name>
    <name type="synonym">Apanteles glomeratus</name>
    <dbReference type="NCBI Taxonomy" id="32391"/>
    <lineage>
        <taxon>Eukaryota</taxon>
        <taxon>Metazoa</taxon>
        <taxon>Ecdysozoa</taxon>
        <taxon>Arthropoda</taxon>
        <taxon>Hexapoda</taxon>
        <taxon>Insecta</taxon>
        <taxon>Pterygota</taxon>
        <taxon>Neoptera</taxon>
        <taxon>Endopterygota</taxon>
        <taxon>Hymenoptera</taxon>
        <taxon>Apocrita</taxon>
        <taxon>Ichneumonoidea</taxon>
        <taxon>Braconidae</taxon>
        <taxon>Microgastrinae</taxon>
        <taxon>Cotesia</taxon>
    </lineage>
</organism>